<dbReference type="PANTHER" id="PTHR10491:SF4">
    <property type="entry name" value="METHIONINE ADENOSYLTRANSFERASE 2 SUBUNIT BETA"/>
    <property type="match status" value="1"/>
</dbReference>
<evidence type="ECO:0000256" key="4">
    <source>
        <dbReference type="ARBA" id="ARBA00017099"/>
    </source>
</evidence>
<evidence type="ECO:0000256" key="2">
    <source>
        <dbReference type="ARBA" id="ARBA00010944"/>
    </source>
</evidence>
<comment type="function">
    <text evidence="6">Catalyzes the reduction of dTDP-6-deoxy-L-lyxo-4-hexulose to yield dTDP-L-rhamnose.</text>
</comment>
<evidence type="ECO:0000313" key="9">
    <source>
        <dbReference type="Proteomes" id="UP000236725"/>
    </source>
</evidence>
<keyword evidence="6" id="KW-0560">Oxidoreductase</keyword>
<dbReference type="GO" id="GO:0005829">
    <property type="term" value="C:cytosol"/>
    <property type="evidence" value="ECO:0007669"/>
    <property type="project" value="TreeGrafter"/>
</dbReference>
<dbReference type="NCBIfam" id="TIGR01214">
    <property type="entry name" value="rmlD"/>
    <property type="match status" value="1"/>
</dbReference>
<dbReference type="Proteomes" id="UP000236725">
    <property type="component" value="Unassembled WGS sequence"/>
</dbReference>
<dbReference type="PANTHER" id="PTHR10491">
    <property type="entry name" value="DTDP-4-DEHYDRORHAMNOSE REDUCTASE"/>
    <property type="match status" value="1"/>
</dbReference>
<dbReference type="GO" id="GO:0008831">
    <property type="term" value="F:dTDP-4-dehydrorhamnose reductase activity"/>
    <property type="evidence" value="ECO:0007669"/>
    <property type="project" value="UniProtKB-EC"/>
</dbReference>
<evidence type="ECO:0000256" key="6">
    <source>
        <dbReference type="RuleBase" id="RU364082"/>
    </source>
</evidence>
<dbReference type="SUPFAM" id="SSF51735">
    <property type="entry name" value="NAD(P)-binding Rossmann-fold domains"/>
    <property type="match status" value="1"/>
</dbReference>
<sequence length="288" mass="32576">MKTVLVTGANGQLGNSLRQLSGKYPRFNFLFTDVDTLDLCNKEVVCSFVQTHAVDYIVNCAAYTAVDKAEDDIDLCTRINRDAVRYLGEAASIVGARVIHISTDYVFDGTNFRPYIETDRTCPVSVYGRTKLEGEIALQEVCTDAVIIRTAWLYSEYGNNFVKTVLRLGKERDELRFIFDQIGSPTYAGDLAIAILEVIKQGEDDAYCPGIYHFSGEGVCSWYDFTVKIIQLAGLTPRVVPIETKDYPVRAPRPHYSVLNKRKIKETYGLIIPHWEESLRNCLERLFL</sequence>
<accession>A0A8G2BWM8</accession>
<proteinExistence type="inferred from homology"/>
<evidence type="ECO:0000313" key="8">
    <source>
        <dbReference type="EMBL" id="SEF90162.1"/>
    </source>
</evidence>
<comment type="catalytic activity">
    <reaction evidence="5">
        <text>dTDP-beta-L-rhamnose + NADP(+) = dTDP-4-dehydro-beta-L-rhamnose + NADPH + H(+)</text>
        <dbReference type="Rhea" id="RHEA:21796"/>
        <dbReference type="ChEBI" id="CHEBI:15378"/>
        <dbReference type="ChEBI" id="CHEBI:57510"/>
        <dbReference type="ChEBI" id="CHEBI:57783"/>
        <dbReference type="ChEBI" id="CHEBI:58349"/>
        <dbReference type="ChEBI" id="CHEBI:62830"/>
        <dbReference type="EC" id="1.1.1.133"/>
    </reaction>
</comment>
<dbReference type="InterPro" id="IPR029903">
    <property type="entry name" value="RmlD-like-bd"/>
</dbReference>
<name>A0A8G2BWM8_9BACT</name>
<reference evidence="8 9" key="1">
    <citation type="submission" date="2016-10" db="EMBL/GenBank/DDBJ databases">
        <authorList>
            <person name="Varghese N."/>
            <person name="Submissions S."/>
        </authorList>
    </citation>
    <scope>NUCLEOTIDE SEQUENCE [LARGE SCALE GENOMIC DNA]</scope>
    <source>
        <strain evidence="8 9">DSM 29073</strain>
    </source>
</reference>
<dbReference type="InterPro" id="IPR036291">
    <property type="entry name" value="NAD(P)-bd_dom_sf"/>
</dbReference>
<gene>
    <name evidence="8" type="ORF">SAMN05444001_10953</name>
</gene>
<comment type="pathway">
    <text evidence="1 6">Carbohydrate biosynthesis; dTDP-L-rhamnose biosynthesis.</text>
</comment>
<feature type="domain" description="RmlD-like substrate binding" evidence="7">
    <location>
        <begin position="3"/>
        <end position="286"/>
    </location>
</feature>
<evidence type="ECO:0000256" key="1">
    <source>
        <dbReference type="ARBA" id="ARBA00004781"/>
    </source>
</evidence>
<evidence type="ECO:0000256" key="5">
    <source>
        <dbReference type="ARBA" id="ARBA00048200"/>
    </source>
</evidence>
<dbReference type="UniPathway" id="UPA00124"/>
<dbReference type="Gene3D" id="3.40.50.720">
    <property type="entry name" value="NAD(P)-binding Rossmann-like Domain"/>
    <property type="match status" value="1"/>
</dbReference>
<dbReference type="Gene3D" id="3.90.25.10">
    <property type="entry name" value="UDP-galactose 4-epimerase, domain 1"/>
    <property type="match status" value="1"/>
</dbReference>
<protein>
    <recommendedName>
        <fullName evidence="4 6">dTDP-4-dehydrorhamnose reductase</fullName>
        <ecNumber evidence="3 6">1.1.1.133</ecNumber>
    </recommendedName>
</protein>
<dbReference type="GO" id="GO:0019305">
    <property type="term" value="P:dTDP-rhamnose biosynthetic process"/>
    <property type="evidence" value="ECO:0007669"/>
    <property type="project" value="UniProtKB-UniPathway"/>
</dbReference>
<evidence type="ECO:0000256" key="3">
    <source>
        <dbReference type="ARBA" id="ARBA00012929"/>
    </source>
</evidence>
<dbReference type="EC" id="1.1.1.133" evidence="3 6"/>
<comment type="caution">
    <text evidence="8">The sequence shown here is derived from an EMBL/GenBank/DDBJ whole genome shotgun (WGS) entry which is preliminary data.</text>
</comment>
<comment type="similarity">
    <text evidence="2 6">Belongs to the dTDP-4-dehydrorhamnose reductase family.</text>
</comment>
<keyword evidence="6" id="KW-0521">NADP</keyword>
<organism evidence="8 9">
    <name type="scientific">Parabacteroides chinchillae</name>
    <dbReference type="NCBI Taxonomy" id="871327"/>
    <lineage>
        <taxon>Bacteria</taxon>
        <taxon>Pseudomonadati</taxon>
        <taxon>Bacteroidota</taxon>
        <taxon>Bacteroidia</taxon>
        <taxon>Bacteroidales</taxon>
        <taxon>Tannerellaceae</taxon>
        <taxon>Parabacteroides</taxon>
    </lineage>
</organism>
<dbReference type="RefSeq" id="WP_103983411.1">
    <property type="nucleotide sequence ID" value="NZ_FNVS01000009.1"/>
</dbReference>
<keyword evidence="9" id="KW-1185">Reference proteome</keyword>
<dbReference type="InterPro" id="IPR005913">
    <property type="entry name" value="dTDP_dehydrorham_reduct"/>
</dbReference>
<dbReference type="EMBL" id="FNVS01000009">
    <property type="protein sequence ID" value="SEF90162.1"/>
    <property type="molecule type" value="Genomic_DNA"/>
</dbReference>
<evidence type="ECO:0000259" key="7">
    <source>
        <dbReference type="Pfam" id="PF04321"/>
    </source>
</evidence>
<dbReference type="AlphaFoldDB" id="A0A8G2BWM8"/>
<dbReference type="Pfam" id="PF04321">
    <property type="entry name" value="RmlD_sub_bind"/>
    <property type="match status" value="1"/>
</dbReference>
<dbReference type="CDD" id="cd05254">
    <property type="entry name" value="dTDP_HR_like_SDR_e"/>
    <property type="match status" value="1"/>
</dbReference>